<dbReference type="SUPFAM" id="SSF55298">
    <property type="entry name" value="YjgF-like"/>
    <property type="match status" value="1"/>
</dbReference>
<dbReference type="CDD" id="cd00448">
    <property type="entry name" value="YjgF_YER057c_UK114_family"/>
    <property type="match status" value="1"/>
</dbReference>
<feature type="region of interest" description="Disordered" evidence="1">
    <location>
        <begin position="95"/>
        <end position="119"/>
    </location>
</feature>
<evidence type="ECO:0000313" key="2">
    <source>
        <dbReference type="EMBL" id="MBO0610117.1"/>
    </source>
</evidence>
<dbReference type="InterPro" id="IPR006175">
    <property type="entry name" value="YjgF/YER057c/UK114"/>
</dbReference>
<dbReference type="Gene3D" id="3.30.1330.40">
    <property type="entry name" value="RutC-like"/>
    <property type="match status" value="1"/>
</dbReference>
<dbReference type="Pfam" id="PF01042">
    <property type="entry name" value="Ribonuc_L-PSP"/>
    <property type="match status" value="1"/>
</dbReference>
<organism evidence="2 3">
    <name type="scientific">Myceligenerans salitolerans</name>
    <dbReference type="NCBI Taxonomy" id="1230528"/>
    <lineage>
        <taxon>Bacteria</taxon>
        <taxon>Bacillati</taxon>
        <taxon>Actinomycetota</taxon>
        <taxon>Actinomycetes</taxon>
        <taxon>Micrococcales</taxon>
        <taxon>Promicromonosporaceae</taxon>
        <taxon>Myceligenerans</taxon>
    </lineage>
</organism>
<protein>
    <submittedName>
        <fullName evidence="2">RidA family protein</fullName>
    </submittedName>
</protein>
<accession>A0ABS3IAT5</accession>
<feature type="compositionally biased region" description="Basic and acidic residues" evidence="1">
    <location>
        <begin position="109"/>
        <end position="119"/>
    </location>
</feature>
<proteinExistence type="predicted"/>
<evidence type="ECO:0000256" key="1">
    <source>
        <dbReference type="SAM" id="MobiDB-lite"/>
    </source>
</evidence>
<comment type="caution">
    <text evidence="2">The sequence shown here is derived from an EMBL/GenBank/DDBJ whole genome shotgun (WGS) entry which is preliminary data.</text>
</comment>
<reference evidence="3" key="1">
    <citation type="submission" date="2023-07" db="EMBL/GenBank/DDBJ databases">
        <title>Myceligenerans salitolerans sp. nov., a halotolerant actinomycete isolated from a salt lake in Xinjiang, China.</title>
        <authorList>
            <person name="Guan T."/>
        </authorList>
    </citation>
    <scope>NUCLEOTIDE SEQUENCE [LARGE SCALE GENOMIC DNA]</scope>
    <source>
        <strain evidence="3">XHU 5031</strain>
    </source>
</reference>
<evidence type="ECO:0000313" key="3">
    <source>
        <dbReference type="Proteomes" id="UP000664617"/>
    </source>
</evidence>
<name>A0ABS3IAT5_9MICO</name>
<keyword evidence="3" id="KW-1185">Reference proteome</keyword>
<gene>
    <name evidence="2" type="ORF">J0911_13875</name>
</gene>
<dbReference type="InterPro" id="IPR035959">
    <property type="entry name" value="RutC-like_sf"/>
</dbReference>
<sequence length="119" mass="12885">MTGRDPATGEIPETLDEQAANMFGHVRELLLAAGGGTDDILTMTVRLAGYRDRAALNAQWEKMFPDPRTRPARHVVTASLDRGQLIQCDLLAVLPPDDATPVDGGPGPHTRETKESEQP</sequence>
<dbReference type="EMBL" id="JAFMPK010000047">
    <property type="protein sequence ID" value="MBO0610117.1"/>
    <property type="molecule type" value="Genomic_DNA"/>
</dbReference>
<dbReference type="Proteomes" id="UP000664617">
    <property type="component" value="Unassembled WGS sequence"/>
</dbReference>